<dbReference type="EMBL" id="JMQN01000011">
    <property type="protein sequence ID" value="KEA65455.1"/>
    <property type="molecule type" value="Genomic_DNA"/>
</dbReference>
<reference evidence="1 2" key="1">
    <citation type="submission" date="2014-04" db="EMBL/GenBank/DDBJ databases">
        <title>Marinobacterium kochiensis sp. nov., isolated from sediment sample collected from Kochi backwaters in Kerala, India.</title>
        <authorList>
            <person name="Singh A."/>
            <person name="Pinnaka A.K."/>
        </authorList>
    </citation>
    <scope>NUCLEOTIDE SEQUENCE [LARGE SCALE GENOMIC DNA]</scope>
    <source>
        <strain evidence="1 2">AK27</strain>
    </source>
</reference>
<dbReference type="Proteomes" id="UP000028252">
    <property type="component" value="Unassembled WGS sequence"/>
</dbReference>
<dbReference type="PATRIC" id="fig|1232683.4.peg.406"/>
<evidence type="ECO:0000313" key="2">
    <source>
        <dbReference type="Proteomes" id="UP000028252"/>
    </source>
</evidence>
<name>A0A081G3V0_9GAMM</name>
<evidence type="ECO:0000313" key="1">
    <source>
        <dbReference type="EMBL" id="KEA65455.1"/>
    </source>
</evidence>
<protein>
    <submittedName>
        <fullName evidence="1">Uncharacterized protein</fullName>
    </submittedName>
</protein>
<comment type="caution">
    <text evidence="1">The sequence shown here is derived from an EMBL/GenBank/DDBJ whole genome shotgun (WGS) entry which is preliminary data.</text>
</comment>
<dbReference type="AlphaFoldDB" id="A0A081G3V0"/>
<sequence length="39" mass="4575">MKNAIDDVKHIINGIKKYKIKSITYKTISFPLNRGRRLT</sequence>
<accession>A0A081G3V0</accession>
<proteinExistence type="predicted"/>
<keyword evidence="2" id="KW-1185">Reference proteome</keyword>
<gene>
    <name evidence="1" type="ORF">ADIMK_0412</name>
</gene>
<organism evidence="1 2">
    <name type="scientific">Marinobacterium lacunae</name>
    <dbReference type="NCBI Taxonomy" id="1232683"/>
    <lineage>
        <taxon>Bacteria</taxon>
        <taxon>Pseudomonadati</taxon>
        <taxon>Pseudomonadota</taxon>
        <taxon>Gammaproteobacteria</taxon>
        <taxon>Oceanospirillales</taxon>
        <taxon>Oceanospirillaceae</taxon>
        <taxon>Marinobacterium</taxon>
    </lineage>
</organism>